<dbReference type="Proteomes" id="UP000799753">
    <property type="component" value="Unassembled WGS sequence"/>
</dbReference>
<protein>
    <submittedName>
        <fullName evidence="2">Uncharacterized protein</fullName>
    </submittedName>
</protein>
<evidence type="ECO:0000256" key="1">
    <source>
        <dbReference type="SAM" id="Phobius"/>
    </source>
</evidence>
<keyword evidence="3" id="KW-1185">Reference proteome</keyword>
<dbReference type="AlphaFoldDB" id="A0A6A6RLL4"/>
<evidence type="ECO:0000313" key="2">
    <source>
        <dbReference type="EMBL" id="KAF2635997.1"/>
    </source>
</evidence>
<gene>
    <name evidence="2" type="ORF">P280DRAFT_162865</name>
</gene>
<keyword evidence="1" id="KW-1133">Transmembrane helix</keyword>
<feature type="transmembrane region" description="Helical" evidence="1">
    <location>
        <begin position="12"/>
        <end position="33"/>
    </location>
</feature>
<keyword evidence="1" id="KW-0472">Membrane</keyword>
<sequence length="104" mass="11933">MSSGVLVCQRMSCTAFACVCFFFYLHAIVYNRLLALFVLLLDLPVLLYATLLSLCLCVCLYACTHVRTFIFGLGLGWVGFGWLRLWICIMLAYLLLLLTLWFLF</sequence>
<dbReference type="EMBL" id="MU006801">
    <property type="protein sequence ID" value="KAF2635997.1"/>
    <property type="molecule type" value="Genomic_DNA"/>
</dbReference>
<evidence type="ECO:0000313" key="3">
    <source>
        <dbReference type="Proteomes" id="UP000799753"/>
    </source>
</evidence>
<keyword evidence="1" id="KW-0812">Transmembrane</keyword>
<accession>A0A6A6RLL4</accession>
<name>A0A6A6RLL4_9PLEO</name>
<reference evidence="2" key="1">
    <citation type="journal article" date="2020" name="Stud. Mycol.">
        <title>101 Dothideomycetes genomes: a test case for predicting lifestyles and emergence of pathogens.</title>
        <authorList>
            <person name="Haridas S."/>
            <person name="Albert R."/>
            <person name="Binder M."/>
            <person name="Bloem J."/>
            <person name="Labutti K."/>
            <person name="Salamov A."/>
            <person name="Andreopoulos B."/>
            <person name="Baker S."/>
            <person name="Barry K."/>
            <person name="Bills G."/>
            <person name="Bluhm B."/>
            <person name="Cannon C."/>
            <person name="Castanera R."/>
            <person name="Culley D."/>
            <person name="Daum C."/>
            <person name="Ezra D."/>
            <person name="Gonzalez J."/>
            <person name="Henrissat B."/>
            <person name="Kuo A."/>
            <person name="Liang C."/>
            <person name="Lipzen A."/>
            <person name="Lutzoni F."/>
            <person name="Magnuson J."/>
            <person name="Mondo S."/>
            <person name="Nolan M."/>
            <person name="Ohm R."/>
            <person name="Pangilinan J."/>
            <person name="Park H.-J."/>
            <person name="Ramirez L."/>
            <person name="Alfaro M."/>
            <person name="Sun H."/>
            <person name="Tritt A."/>
            <person name="Yoshinaga Y."/>
            <person name="Zwiers L.-H."/>
            <person name="Turgeon B."/>
            <person name="Goodwin S."/>
            <person name="Spatafora J."/>
            <person name="Crous P."/>
            <person name="Grigoriev I."/>
        </authorList>
    </citation>
    <scope>NUCLEOTIDE SEQUENCE</scope>
    <source>
        <strain evidence="2">CBS 473.64</strain>
    </source>
</reference>
<proteinExistence type="predicted"/>
<feature type="transmembrane region" description="Helical" evidence="1">
    <location>
        <begin position="75"/>
        <end position="103"/>
    </location>
</feature>
<feature type="transmembrane region" description="Helical" evidence="1">
    <location>
        <begin position="45"/>
        <end position="63"/>
    </location>
</feature>
<organism evidence="2 3">
    <name type="scientific">Massarina eburnea CBS 473.64</name>
    <dbReference type="NCBI Taxonomy" id="1395130"/>
    <lineage>
        <taxon>Eukaryota</taxon>
        <taxon>Fungi</taxon>
        <taxon>Dikarya</taxon>
        <taxon>Ascomycota</taxon>
        <taxon>Pezizomycotina</taxon>
        <taxon>Dothideomycetes</taxon>
        <taxon>Pleosporomycetidae</taxon>
        <taxon>Pleosporales</taxon>
        <taxon>Massarineae</taxon>
        <taxon>Massarinaceae</taxon>
        <taxon>Massarina</taxon>
    </lineage>
</organism>